<organism evidence="2 3">
    <name type="scientific">Methylocaldum szegediense</name>
    <dbReference type="NCBI Taxonomy" id="73780"/>
    <lineage>
        <taxon>Bacteria</taxon>
        <taxon>Pseudomonadati</taxon>
        <taxon>Pseudomonadota</taxon>
        <taxon>Gammaproteobacteria</taxon>
        <taxon>Methylococcales</taxon>
        <taxon>Methylococcaceae</taxon>
        <taxon>Methylocaldum</taxon>
    </lineage>
</organism>
<evidence type="ECO:0000313" key="3">
    <source>
        <dbReference type="Proteomes" id="UP001162030"/>
    </source>
</evidence>
<keyword evidence="3" id="KW-1185">Reference proteome</keyword>
<dbReference type="EMBL" id="OX458333">
    <property type="protein sequence ID" value="CAI8800722.1"/>
    <property type="molecule type" value="Genomic_DNA"/>
</dbReference>
<protein>
    <submittedName>
        <fullName evidence="2">Uncharacterized protein</fullName>
    </submittedName>
</protein>
<gene>
    <name evidence="2" type="ORF">MSZNOR_1586</name>
</gene>
<reference evidence="2 3" key="1">
    <citation type="submission" date="2023-03" db="EMBL/GenBank/DDBJ databases">
        <authorList>
            <person name="Pearce D."/>
        </authorList>
    </citation>
    <scope>NUCLEOTIDE SEQUENCE [LARGE SCALE GENOMIC DNA]</scope>
    <source>
        <strain evidence="2">Msz</strain>
    </source>
</reference>
<sequence>MGGRQWFVSTENLWQKVRVMTWDMKDHEERCLEFGMPIADQPFQRFHASRRGADNDHIAGRHRSGFRSK</sequence>
<name>A0ABM9I016_9GAMM</name>
<evidence type="ECO:0000256" key="1">
    <source>
        <dbReference type="SAM" id="MobiDB-lite"/>
    </source>
</evidence>
<feature type="compositionally biased region" description="Basic residues" evidence="1">
    <location>
        <begin position="60"/>
        <end position="69"/>
    </location>
</feature>
<proteinExistence type="predicted"/>
<accession>A0ABM9I016</accession>
<dbReference type="Proteomes" id="UP001162030">
    <property type="component" value="Chromosome"/>
</dbReference>
<evidence type="ECO:0000313" key="2">
    <source>
        <dbReference type="EMBL" id="CAI8800722.1"/>
    </source>
</evidence>
<feature type="region of interest" description="Disordered" evidence="1">
    <location>
        <begin position="49"/>
        <end position="69"/>
    </location>
</feature>